<evidence type="ECO:0008006" key="3">
    <source>
        <dbReference type="Google" id="ProtNLM"/>
    </source>
</evidence>
<name>A0A814Q4G7_9BILA</name>
<dbReference type="AlphaFoldDB" id="A0A814Q4G7"/>
<gene>
    <name evidence="1" type="ORF">OXX778_LOCUS21772</name>
</gene>
<proteinExistence type="predicted"/>
<evidence type="ECO:0000313" key="2">
    <source>
        <dbReference type="Proteomes" id="UP000663879"/>
    </source>
</evidence>
<feature type="non-terminal residue" evidence="1">
    <location>
        <position position="1"/>
    </location>
</feature>
<organism evidence="1 2">
    <name type="scientific">Brachionus calyciflorus</name>
    <dbReference type="NCBI Taxonomy" id="104777"/>
    <lineage>
        <taxon>Eukaryota</taxon>
        <taxon>Metazoa</taxon>
        <taxon>Spiralia</taxon>
        <taxon>Gnathifera</taxon>
        <taxon>Rotifera</taxon>
        <taxon>Eurotatoria</taxon>
        <taxon>Monogononta</taxon>
        <taxon>Pseudotrocha</taxon>
        <taxon>Ploima</taxon>
        <taxon>Brachionidae</taxon>
        <taxon>Brachionus</taxon>
    </lineage>
</organism>
<comment type="caution">
    <text evidence="1">The sequence shown here is derived from an EMBL/GenBank/DDBJ whole genome shotgun (WGS) entry which is preliminary data.</text>
</comment>
<evidence type="ECO:0000313" key="1">
    <source>
        <dbReference type="EMBL" id="CAF1114557.1"/>
    </source>
</evidence>
<reference evidence="1" key="1">
    <citation type="submission" date="2021-02" db="EMBL/GenBank/DDBJ databases">
        <authorList>
            <person name="Nowell W R."/>
        </authorList>
    </citation>
    <scope>NUCLEOTIDE SEQUENCE</scope>
    <source>
        <strain evidence="1">Ploen Becks lab</strain>
    </source>
</reference>
<keyword evidence="2" id="KW-1185">Reference proteome</keyword>
<sequence length="317" mass="37415">MLNEAVFILQPFYDATVELSGSKYSTLSKVIPVFQGLINLLETEMSDSGFSVALNKIRSIAEDFPENLKQNLKLNESHTVTRVTQIDQSVIETNTIFKFQFKFKIRFTTLAQFKEFFDYIDKEWINSKNYGWYEGHAPCYPSTNNALEGTNQSIKKVHTFRDRVPISHFLERAKIIMRQWSTDRVTIKKWEEEPKIKDEHWFNALDFIHKKTIIKFDETDNAFYLTLDSTLDINDYLDKLECNLDCFNEDCEFTSKLDFNTFFSYSDSVRLVKLHAVNWKFSNFTCRDYLKDYMCQHILVVLLAKKLIEVPEKYIDS</sequence>
<dbReference type="EMBL" id="CAJNOC010008373">
    <property type="protein sequence ID" value="CAF1114557.1"/>
    <property type="molecule type" value="Genomic_DNA"/>
</dbReference>
<dbReference type="Proteomes" id="UP000663879">
    <property type="component" value="Unassembled WGS sequence"/>
</dbReference>
<protein>
    <recommendedName>
        <fullName evidence="3">SWIM-type domain-containing protein</fullName>
    </recommendedName>
</protein>
<dbReference type="OrthoDB" id="119028at2759"/>
<accession>A0A814Q4G7</accession>